<evidence type="ECO:0000313" key="9">
    <source>
        <dbReference type="EMBL" id="TYO61175.1"/>
    </source>
</evidence>
<dbReference type="Gene3D" id="1.10.443.10">
    <property type="entry name" value="Intergrase catalytic core"/>
    <property type="match status" value="1"/>
</dbReference>
<evidence type="ECO:0000259" key="8">
    <source>
        <dbReference type="PROSITE" id="PS51900"/>
    </source>
</evidence>
<dbReference type="EMBL" id="VSTH01000200">
    <property type="protein sequence ID" value="TYO61175.1"/>
    <property type="molecule type" value="Genomic_DNA"/>
</dbReference>
<name>A0A5S4YD44_9BRAD</name>
<dbReference type="SUPFAM" id="SSF56349">
    <property type="entry name" value="DNA breaking-rejoining enzymes"/>
    <property type="match status" value="1"/>
</dbReference>
<accession>A0A5S4YD44</accession>
<comment type="caution">
    <text evidence="9">The sequence shown here is derived from an EMBL/GenBank/DDBJ whole genome shotgun (WGS) entry which is preliminary data.</text>
</comment>
<dbReference type="GO" id="GO:0015074">
    <property type="term" value="P:DNA integration"/>
    <property type="evidence" value="ECO:0007669"/>
    <property type="project" value="UniProtKB-KW"/>
</dbReference>
<protein>
    <submittedName>
        <fullName evidence="9">Tyrosine-type recombinase/integrase</fullName>
    </submittedName>
</protein>
<feature type="domain" description="Core-binding (CB)" evidence="8">
    <location>
        <begin position="36"/>
        <end position="131"/>
    </location>
</feature>
<dbReference type="InterPro" id="IPR010998">
    <property type="entry name" value="Integrase_recombinase_N"/>
</dbReference>
<dbReference type="InterPro" id="IPR044068">
    <property type="entry name" value="CB"/>
</dbReference>
<feature type="region of interest" description="Disordered" evidence="6">
    <location>
        <begin position="298"/>
        <end position="322"/>
    </location>
</feature>
<dbReference type="PROSITE" id="PS51900">
    <property type="entry name" value="CB"/>
    <property type="match status" value="1"/>
</dbReference>
<dbReference type="AlphaFoldDB" id="A0A5S4YD44"/>
<evidence type="ECO:0000256" key="5">
    <source>
        <dbReference type="PROSITE-ProRule" id="PRU01248"/>
    </source>
</evidence>
<reference evidence="9 10" key="1">
    <citation type="submission" date="2019-08" db="EMBL/GenBank/DDBJ databases">
        <title>Bradyrhizobium hipponensis sp. nov., a rhizobium isolated from a Lupinus angustifolius root nodule in Tunisia.</title>
        <authorList>
            <person name="Off K."/>
            <person name="Rejili M."/>
            <person name="Mars M."/>
            <person name="Brachmann A."/>
            <person name="Marin M."/>
        </authorList>
    </citation>
    <scope>NUCLEOTIDE SEQUENCE [LARGE SCALE GENOMIC DNA]</scope>
    <source>
        <strain evidence="10">aSej3</strain>
    </source>
</reference>
<dbReference type="InterPro" id="IPR050808">
    <property type="entry name" value="Phage_Integrase"/>
</dbReference>
<keyword evidence="10" id="KW-1185">Reference proteome</keyword>
<feature type="non-terminal residue" evidence="9">
    <location>
        <position position="1"/>
    </location>
</feature>
<dbReference type="InterPro" id="IPR002104">
    <property type="entry name" value="Integrase_catalytic"/>
</dbReference>
<evidence type="ECO:0000256" key="3">
    <source>
        <dbReference type="ARBA" id="ARBA00023125"/>
    </source>
</evidence>
<evidence type="ECO:0000259" key="7">
    <source>
        <dbReference type="PROSITE" id="PS51898"/>
    </source>
</evidence>
<evidence type="ECO:0000256" key="6">
    <source>
        <dbReference type="SAM" id="MobiDB-lite"/>
    </source>
</evidence>
<evidence type="ECO:0000256" key="1">
    <source>
        <dbReference type="ARBA" id="ARBA00008857"/>
    </source>
</evidence>
<dbReference type="Pfam" id="PF00589">
    <property type="entry name" value="Phage_integrase"/>
    <property type="match status" value="1"/>
</dbReference>
<keyword evidence="4" id="KW-0233">DNA recombination</keyword>
<evidence type="ECO:0000256" key="4">
    <source>
        <dbReference type="ARBA" id="ARBA00023172"/>
    </source>
</evidence>
<dbReference type="RefSeq" id="WP_148745473.1">
    <property type="nucleotide sequence ID" value="NZ_VSTH01000200.1"/>
</dbReference>
<dbReference type="PANTHER" id="PTHR30629:SF2">
    <property type="entry name" value="PROPHAGE INTEGRASE INTS-RELATED"/>
    <property type="match status" value="1"/>
</dbReference>
<organism evidence="9 10">
    <name type="scientific">Bradyrhizobium hipponense</name>
    <dbReference type="NCBI Taxonomy" id="2605638"/>
    <lineage>
        <taxon>Bacteria</taxon>
        <taxon>Pseudomonadati</taxon>
        <taxon>Pseudomonadota</taxon>
        <taxon>Alphaproteobacteria</taxon>
        <taxon>Hyphomicrobiales</taxon>
        <taxon>Nitrobacteraceae</taxon>
        <taxon>Bradyrhizobium</taxon>
    </lineage>
</organism>
<dbReference type="InterPro" id="IPR013762">
    <property type="entry name" value="Integrase-like_cat_sf"/>
</dbReference>
<dbReference type="GO" id="GO:0003677">
    <property type="term" value="F:DNA binding"/>
    <property type="evidence" value="ECO:0007669"/>
    <property type="project" value="UniProtKB-UniRule"/>
</dbReference>
<keyword evidence="3 5" id="KW-0238">DNA-binding</keyword>
<dbReference type="GO" id="GO:0006310">
    <property type="term" value="P:DNA recombination"/>
    <property type="evidence" value="ECO:0007669"/>
    <property type="project" value="UniProtKB-KW"/>
</dbReference>
<proteinExistence type="inferred from homology"/>
<sequence length="322" mass="36534">EQARTEVYALKTRIGNGENIAESLRQQKAHRAKQGKTVSEIIEERIEWMKSPVKKPDGEMRPRLESWENTASHLRRFLGPKLGRKIAAEVTRGDIQALSDDIVAGRHGGKPSVSNARHMRKAASGMFRWALRREYITANPCSDLKPLDPEHPRTRVLTEDEIRTFWHGLDRDDLMASWDRRTRLALKFELVTMLRSAELLDAHRNELIDLDGEQPRLDVPLKRVKKRRVIQQPLSDLAVEIIREALRGSNKQFVFASPLGDQPLHRKAMADALRGIKRKGKVTTRGICDMLGLKPFTPHDLRRTADAGGSVRRSPPPPGPFG</sequence>
<dbReference type="PANTHER" id="PTHR30629">
    <property type="entry name" value="PROPHAGE INTEGRASE"/>
    <property type="match status" value="1"/>
</dbReference>
<dbReference type="PROSITE" id="PS51898">
    <property type="entry name" value="TYR_RECOMBINASE"/>
    <property type="match status" value="1"/>
</dbReference>
<dbReference type="InterPro" id="IPR011010">
    <property type="entry name" value="DNA_brk_join_enz"/>
</dbReference>
<comment type="similarity">
    <text evidence="1">Belongs to the 'phage' integrase family.</text>
</comment>
<feature type="domain" description="Tyr recombinase" evidence="7">
    <location>
        <begin position="152"/>
        <end position="322"/>
    </location>
</feature>
<keyword evidence="2" id="KW-0229">DNA integration</keyword>
<gene>
    <name evidence="9" type="ORF">FXV83_39590</name>
</gene>
<evidence type="ECO:0000256" key="2">
    <source>
        <dbReference type="ARBA" id="ARBA00022908"/>
    </source>
</evidence>
<dbReference type="Gene3D" id="1.10.150.130">
    <property type="match status" value="1"/>
</dbReference>
<dbReference type="Proteomes" id="UP000324797">
    <property type="component" value="Unassembled WGS sequence"/>
</dbReference>
<evidence type="ECO:0000313" key="10">
    <source>
        <dbReference type="Proteomes" id="UP000324797"/>
    </source>
</evidence>